<name>A0A2V4AKA9_9PSEU</name>
<dbReference type="Pfam" id="PF02687">
    <property type="entry name" value="FtsX"/>
    <property type="match status" value="2"/>
</dbReference>
<comment type="subcellular location">
    <subcellularLocation>
        <location evidence="1">Cell membrane</location>
        <topology evidence="1">Multi-pass membrane protein</topology>
    </subcellularLocation>
</comment>
<evidence type="ECO:0000256" key="3">
    <source>
        <dbReference type="ARBA" id="ARBA00022692"/>
    </source>
</evidence>
<keyword evidence="4" id="KW-1133">Transmembrane helix</keyword>
<sequence length="759" mass="77798">MKPLQDLAVGVRLAVGGSRTPRAGLLRLTLTAIGIGLSTAVLLGVAALLSALADRTDRTAAREASDQPGGGAAVHVHTDRSYVDGEQITVTYLEPEGPGAPVPPGLAALPEPGELVVSPALATRFAEQPALRERFAGEVTGTVSPEGLAGPAELWAYAGANGLRSSPDASPVHHFGVPSSWSDLSPLVLFTAGLGVVVLVVPLLVFVAASSRIAGAEREARLSAIRLAGAGAGQIRRIASAEALVGAVAGTALGGLLFVLARPLLAQLRVGDTTVYPADVVPSWPLAVVVLLLGPVLALGSAWLGLRGLVVEPLGVTRRTRPVRRRGWWRPLLVLLGVLMLLPDLVFGTGKRPGEVLPFLLLGAALLLVGVPVLMPWLTERLVDRLHGGSPAWQLAIRRLQLDSGTPSRVVAGVVAVLAGVVAMQTIVTSASAEAGRRDTERADRALATVEVTAPVAGDALARVRAVPGVEQADPWQLIDLDTDQAGPAMLLVAPCPALERGFRLPACADGDVFTVGGQTPPGSTHRTISYVGDGPAEGPRFTVPGDARAATLHTGHDRTESYATVLATPGAARGLPGPGVRPTLRVWLDPGDAHALDEVRAALAPLGWRASVSSEAELAAPSEDDGLAVMRGILYGGAGLTLLLAAVSLLVLAAGQISERRRPLAAMSAAGVPRSVLARSLLWQNTVPMVLGVLVATGAGLGVAALFARIIGEGAPMVVNGVFVGSLAAGAVLLVLGVTAAMLPGLRSATRLEALRAE</sequence>
<feature type="domain" description="ABC3 transporter permease C-terminal" evidence="6">
    <location>
        <begin position="639"/>
        <end position="749"/>
    </location>
</feature>
<keyword evidence="5" id="KW-0472">Membrane</keyword>
<comment type="caution">
    <text evidence="7">The sequence shown here is derived from an EMBL/GenBank/DDBJ whole genome shotgun (WGS) entry which is preliminary data.</text>
</comment>
<dbReference type="Proteomes" id="UP000249915">
    <property type="component" value="Unassembled WGS sequence"/>
</dbReference>
<evidence type="ECO:0000313" key="8">
    <source>
        <dbReference type="Proteomes" id="UP000249915"/>
    </source>
</evidence>
<reference evidence="7 8" key="1">
    <citation type="submission" date="2016-07" db="EMBL/GenBank/DDBJ databases">
        <title>Draft genome sequence of Prauserella muralis DSM 45305, isolated from a mould-covered wall in an indoor environment.</title>
        <authorList>
            <person name="Ruckert C."/>
            <person name="Albersmeier A."/>
            <person name="Jiang C.-L."/>
            <person name="Jiang Y."/>
            <person name="Kalinowski J."/>
            <person name="Schneider O."/>
            <person name="Winkler A."/>
            <person name="Zotchev S.B."/>
        </authorList>
    </citation>
    <scope>NUCLEOTIDE SEQUENCE [LARGE SCALE GENOMIC DNA]</scope>
    <source>
        <strain evidence="7 8">DSM 45305</strain>
    </source>
</reference>
<organism evidence="7 8">
    <name type="scientific">Prauserella muralis</name>
    <dbReference type="NCBI Taxonomy" id="588067"/>
    <lineage>
        <taxon>Bacteria</taxon>
        <taxon>Bacillati</taxon>
        <taxon>Actinomycetota</taxon>
        <taxon>Actinomycetes</taxon>
        <taxon>Pseudonocardiales</taxon>
        <taxon>Pseudonocardiaceae</taxon>
        <taxon>Prauserella</taxon>
    </lineage>
</organism>
<dbReference type="GO" id="GO:0005886">
    <property type="term" value="C:plasma membrane"/>
    <property type="evidence" value="ECO:0007669"/>
    <property type="project" value="UniProtKB-SubCell"/>
</dbReference>
<evidence type="ECO:0000256" key="1">
    <source>
        <dbReference type="ARBA" id="ARBA00004651"/>
    </source>
</evidence>
<keyword evidence="3" id="KW-0812">Transmembrane</keyword>
<evidence type="ECO:0000256" key="5">
    <source>
        <dbReference type="ARBA" id="ARBA00023136"/>
    </source>
</evidence>
<dbReference type="EMBL" id="MASW01000006">
    <property type="protein sequence ID" value="PXY20652.1"/>
    <property type="molecule type" value="Genomic_DNA"/>
</dbReference>
<feature type="domain" description="ABC3 transporter permease C-terminal" evidence="6">
    <location>
        <begin position="197"/>
        <end position="307"/>
    </location>
</feature>
<keyword evidence="8" id="KW-1185">Reference proteome</keyword>
<evidence type="ECO:0000313" key="7">
    <source>
        <dbReference type="EMBL" id="PXY20652.1"/>
    </source>
</evidence>
<evidence type="ECO:0000256" key="4">
    <source>
        <dbReference type="ARBA" id="ARBA00022989"/>
    </source>
</evidence>
<dbReference type="RefSeq" id="WP_112283620.1">
    <property type="nucleotide sequence ID" value="NZ_MASW01000006.1"/>
</dbReference>
<gene>
    <name evidence="7" type="ORF">BAY60_24225</name>
</gene>
<dbReference type="OrthoDB" id="3654456at2"/>
<proteinExistence type="predicted"/>
<evidence type="ECO:0000259" key="6">
    <source>
        <dbReference type="Pfam" id="PF02687"/>
    </source>
</evidence>
<accession>A0A2V4AKA9</accession>
<dbReference type="InterPro" id="IPR003838">
    <property type="entry name" value="ABC3_permease_C"/>
</dbReference>
<protein>
    <recommendedName>
        <fullName evidence="6">ABC3 transporter permease C-terminal domain-containing protein</fullName>
    </recommendedName>
</protein>
<evidence type="ECO:0000256" key="2">
    <source>
        <dbReference type="ARBA" id="ARBA00022475"/>
    </source>
</evidence>
<keyword evidence="2" id="KW-1003">Cell membrane</keyword>
<dbReference type="AlphaFoldDB" id="A0A2V4AKA9"/>